<reference evidence="1 2" key="1">
    <citation type="journal article" date="2015" name="Proc. Natl. Acad. Sci. U.S.A.">
        <title>The resurrection genome of Boea hygrometrica: A blueprint for survival of dehydration.</title>
        <authorList>
            <person name="Xiao L."/>
            <person name="Yang G."/>
            <person name="Zhang L."/>
            <person name="Yang X."/>
            <person name="Zhao S."/>
            <person name="Ji Z."/>
            <person name="Zhou Q."/>
            <person name="Hu M."/>
            <person name="Wang Y."/>
            <person name="Chen M."/>
            <person name="Xu Y."/>
            <person name="Jin H."/>
            <person name="Xiao X."/>
            <person name="Hu G."/>
            <person name="Bao F."/>
            <person name="Hu Y."/>
            <person name="Wan P."/>
            <person name="Li L."/>
            <person name="Deng X."/>
            <person name="Kuang T."/>
            <person name="Xiang C."/>
            <person name="Zhu J.K."/>
            <person name="Oliver M.J."/>
            <person name="He Y."/>
        </authorList>
    </citation>
    <scope>NUCLEOTIDE SEQUENCE [LARGE SCALE GENOMIC DNA]</scope>
    <source>
        <strain evidence="2">cv. XS01</strain>
    </source>
</reference>
<dbReference type="EMBL" id="KQ999434">
    <property type="protein sequence ID" value="KZV41514.1"/>
    <property type="molecule type" value="Genomic_DNA"/>
</dbReference>
<accession>A0A2Z7C3L2</accession>
<dbReference type="Proteomes" id="UP000250235">
    <property type="component" value="Unassembled WGS sequence"/>
</dbReference>
<proteinExistence type="predicted"/>
<name>A0A2Z7C3L2_9LAMI</name>
<gene>
    <name evidence="1" type="ORF">F511_34775</name>
</gene>
<sequence length="148" mass="16794">MFEVALDSSWKALSSRTHFRGYSWLERKHKVAVLIRAFRSCRFCAGRALLAPSRILNFGNCCSEDLLYRFLSYCAIVSYQDARASGDTALSSPCWDLLATMCRVVNYHSSWARQRQVELFVASGCEGERRYRTLISLLGFVSHHAPSG</sequence>
<organism evidence="1 2">
    <name type="scientific">Dorcoceras hygrometricum</name>
    <dbReference type="NCBI Taxonomy" id="472368"/>
    <lineage>
        <taxon>Eukaryota</taxon>
        <taxon>Viridiplantae</taxon>
        <taxon>Streptophyta</taxon>
        <taxon>Embryophyta</taxon>
        <taxon>Tracheophyta</taxon>
        <taxon>Spermatophyta</taxon>
        <taxon>Magnoliopsida</taxon>
        <taxon>eudicotyledons</taxon>
        <taxon>Gunneridae</taxon>
        <taxon>Pentapetalae</taxon>
        <taxon>asterids</taxon>
        <taxon>lamiids</taxon>
        <taxon>Lamiales</taxon>
        <taxon>Gesneriaceae</taxon>
        <taxon>Didymocarpoideae</taxon>
        <taxon>Trichosporeae</taxon>
        <taxon>Loxocarpinae</taxon>
        <taxon>Dorcoceras</taxon>
    </lineage>
</organism>
<protein>
    <submittedName>
        <fullName evidence="1">Uncharacterized protein</fullName>
    </submittedName>
</protein>
<dbReference type="AlphaFoldDB" id="A0A2Z7C3L2"/>
<evidence type="ECO:0000313" key="2">
    <source>
        <dbReference type="Proteomes" id="UP000250235"/>
    </source>
</evidence>
<keyword evidence="2" id="KW-1185">Reference proteome</keyword>
<evidence type="ECO:0000313" key="1">
    <source>
        <dbReference type="EMBL" id="KZV41514.1"/>
    </source>
</evidence>